<dbReference type="RefSeq" id="WP_249656833.1">
    <property type="nucleotide sequence ID" value="NZ_JAMFMA010000002.1"/>
</dbReference>
<keyword evidence="1" id="KW-0732">Signal</keyword>
<feature type="signal peptide" evidence="1">
    <location>
        <begin position="1"/>
        <end position="18"/>
    </location>
</feature>
<evidence type="ECO:0000313" key="2">
    <source>
        <dbReference type="EMBL" id="MCL6273641.1"/>
    </source>
</evidence>
<name>A0ABT0PRM8_9FLAO</name>
<dbReference type="Proteomes" id="UP001203607">
    <property type="component" value="Unassembled WGS sequence"/>
</dbReference>
<dbReference type="Gene3D" id="1.20.120.1490">
    <property type="match status" value="1"/>
</dbReference>
<sequence>MKKLVMALFLLVAIGATAQKHGKRFGKEMKADMTAEQLATLHTKKMTLTLDLTEGQQRQIMEINLAKAVEMKTKRAEIKAKKESGDWQKPTADERFEIENARLDRQIAHHQQMKEVLTEDQYKTWKKITLGKRMKGKKKMQEKGRRG</sequence>
<protein>
    <recommendedName>
        <fullName evidence="4">DUF4890 domain-containing protein</fullName>
    </recommendedName>
</protein>
<feature type="chain" id="PRO_5045291577" description="DUF4890 domain-containing protein" evidence="1">
    <location>
        <begin position="19"/>
        <end position="147"/>
    </location>
</feature>
<accession>A0ABT0PRM8</accession>
<evidence type="ECO:0008006" key="4">
    <source>
        <dbReference type="Google" id="ProtNLM"/>
    </source>
</evidence>
<evidence type="ECO:0000256" key="1">
    <source>
        <dbReference type="SAM" id="SignalP"/>
    </source>
</evidence>
<evidence type="ECO:0000313" key="3">
    <source>
        <dbReference type="Proteomes" id="UP001203607"/>
    </source>
</evidence>
<reference evidence="2 3" key="1">
    <citation type="submission" date="2022-05" db="EMBL/GenBank/DDBJ databases">
        <authorList>
            <person name="Park J.-S."/>
        </authorList>
    </citation>
    <scope>NUCLEOTIDE SEQUENCE [LARGE SCALE GENOMIC DNA]</scope>
    <source>
        <strain evidence="2 3">2012CJ35-5</strain>
    </source>
</reference>
<dbReference type="EMBL" id="JAMFMA010000002">
    <property type="protein sequence ID" value="MCL6273641.1"/>
    <property type="molecule type" value="Genomic_DNA"/>
</dbReference>
<keyword evidence="3" id="KW-1185">Reference proteome</keyword>
<proteinExistence type="predicted"/>
<gene>
    <name evidence="2" type="ORF">M3P19_06445</name>
</gene>
<comment type="caution">
    <text evidence="2">The sequence shown here is derived from an EMBL/GenBank/DDBJ whole genome shotgun (WGS) entry which is preliminary data.</text>
</comment>
<organism evidence="2 3">
    <name type="scientific">Flagellimonas spongiicola</name>
    <dbReference type="NCBI Taxonomy" id="2942208"/>
    <lineage>
        <taxon>Bacteria</taxon>
        <taxon>Pseudomonadati</taxon>
        <taxon>Bacteroidota</taxon>
        <taxon>Flavobacteriia</taxon>
        <taxon>Flavobacteriales</taxon>
        <taxon>Flavobacteriaceae</taxon>
        <taxon>Flagellimonas</taxon>
    </lineage>
</organism>